<dbReference type="InterPro" id="IPR003598">
    <property type="entry name" value="Ig_sub2"/>
</dbReference>
<evidence type="ECO:0000256" key="6">
    <source>
        <dbReference type="ARBA" id="ARBA00023157"/>
    </source>
</evidence>
<evidence type="ECO:0000256" key="4">
    <source>
        <dbReference type="ARBA" id="ARBA00022737"/>
    </source>
</evidence>
<dbReference type="PROSITE" id="PS50835">
    <property type="entry name" value="IG_LIKE"/>
    <property type="match status" value="3"/>
</dbReference>
<evidence type="ECO:0000256" key="10">
    <source>
        <dbReference type="SAM" id="Phobius"/>
    </source>
</evidence>
<comment type="subcellular location">
    <subcellularLocation>
        <location evidence="1">Cell membrane</location>
    </subcellularLocation>
</comment>
<keyword evidence="4" id="KW-0677">Repeat</keyword>
<dbReference type="Pfam" id="PF07679">
    <property type="entry name" value="I-set"/>
    <property type="match status" value="2"/>
</dbReference>
<name>A0AAW1KRV7_POPJA</name>
<dbReference type="InterPro" id="IPR007110">
    <property type="entry name" value="Ig-like_dom"/>
</dbReference>
<evidence type="ECO:0000256" key="9">
    <source>
        <dbReference type="SAM" id="MobiDB-lite"/>
    </source>
</evidence>
<dbReference type="FunFam" id="2.60.40.10:FF:000328">
    <property type="entry name" value="CLUMA_CG000981, isoform A"/>
    <property type="match status" value="1"/>
</dbReference>
<dbReference type="EMBL" id="JASPKY010000182">
    <property type="protein sequence ID" value="KAK9723100.1"/>
    <property type="molecule type" value="Genomic_DNA"/>
</dbReference>
<dbReference type="InterPro" id="IPR036179">
    <property type="entry name" value="Ig-like_dom_sf"/>
</dbReference>
<dbReference type="SMART" id="SM00409">
    <property type="entry name" value="IG"/>
    <property type="match status" value="3"/>
</dbReference>
<dbReference type="GO" id="GO:0005886">
    <property type="term" value="C:plasma membrane"/>
    <property type="evidence" value="ECO:0007669"/>
    <property type="project" value="UniProtKB-SubCell"/>
</dbReference>
<keyword evidence="13" id="KW-1185">Reference proteome</keyword>
<protein>
    <submittedName>
        <fullName evidence="12">Immunoglobulin I-set domain</fullName>
    </submittedName>
</protein>
<keyword evidence="8" id="KW-0393">Immunoglobulin domain</keyword>
<feature type="domain" description="Ig-like" evidence="11">
    <location>
        <begin position="145"/>
        <end position="236"/>
    </location>
</feature>
<feature type="compositionally biased region" description="Polar residues" evidence="9">
    <location>
        <begin position="370"/>
        <end position="392"/>
    </location>
</feature>
<evidence type="ECO:0000259" key="11">
    <source>
        <dbReference type="PROSITE" id="PS50835"/>
    </source>
</evidence>
<gene>
    <name evidence="12" type="ORF">QE152_g19302</name>
</gene>
<evidence type="ECO:0000256" key="2">
    <source>
        <dbReference type="ARBA" id="ARBA00022475"/>
    </source>
</evidence>
<dbReference type="GO" id="GO:0043005">
    <property type="term" value="C:neuron projection"/>
    <property type="evidence" value="ECO:0007669"/>
    <property type="project" value="TreeGrafter"/>
</dbReference>
<dbReference type="FunFam" id="2.60.40.10:FF:000376">
    <property type="entry name" value="CLUMA_CG000981, isoform A"/>
    <property type="match status" value="1"/>
</dbReference>
<dbReference type="AlphaFoldDB" id="A0AAW1KRV7"/>
<dbReference type="SUPFAM" id="SSF48726">
    <property type="entry name" value="Immunoglobulin"/>
    <property type="match status" value="3"/>
</dbReference>
<evidence type="ECO:0000256" key="3">
    <source>
        <dbReference type="ARBA" id="ARBA00022729"/>
    </source>
</evidence>
<evidence type="ECO:0000313" key="13">
    <source>
        <dbReference type="Proteomes" id="UP001458880"/>
    </source>
</evidence>
<feature type="domain" description="Ig-like" evidence="11">
    <location>
        <begin position="34"/>
        <end position="135"/>
    </location>
</feature>
<feature type="domain" description="Ig-like" evidence="11">
    <location>
        <begin position="247"/>
        <end position="341"/>
    </location>
</feature>
<feature type="transmembrane region" description="Helical" evidence="10">
    <location>
        <begin position="7"/>
        <end position="27"/>
    </location>
</feature>
<feature type="region of interest" description="Disordered" evidence="9">
    <location>
        <begin position="349"/>
        <end position="406"/>
    </location>
</feature>
<dbReference type="PANTHER" id="PTHR12231">
    <property type="entry name" value="CTX-RELATED TYPE I TRANSMEMBRANE PROTEIN"/>
    <property type="match status" value="1"/>
</dbReference>
<keyword evidence="6" id="KW-1015">Disulfide bond</keyword>
<sequence>MAYRRTFSSLINFLFVYTFIILLHFLVATSGYEPDFLYPLENITVAQGRDATFTCVVNNLGGYRVSGDLATARVAWIKADTKAILAIHEHVITNNARLSVTHNDFNTWTLNIRGVKREDRGQYMCQVNTDPMKMQTAFLEVVIPPDIVNEETSGDMMVPEGGSAKLICKARGYPKPRIVWRREDGGQIVTRSLHSNGKPDRVPSVDGEVLMLTKVTRSEMGAYLCIAANGVPPSVSKRMSLHVHFHPLIQVPNQLVGAPINTDVSLQCHVEASPKAINYWTRESGEMIISNDKYLMTETVNSQYSVQMRLVISHIQKPDLGGYKCISKNSIGDAEGNIRLYEMEIQDGAESSEEQKSNIDQEINEEDSAETSPDVHNNGYQRSLTESNDVINSVTSSSPSSFSGDEGRKITWPIQFILLLMVLLPVF</sequence>
<dbReference type="InterPro" id="IPR051170">
    <property type="entry name" value="Neural/epithelial_adhesion"/>
</dbReference>
<dbReference type="Proteomes" id="UP001458880">
    <property type="component" value="Unassembled WGS sequence"/>
</dbReference>
<proteinExistence type="predicted"/>
<dbReference type="Gene3D" id="2.60.40.10">
    <property type="entry name" value="Immunoglobulins"/>
    <property type="match status" value="3"/>
</dbReference>
<keyword evidence="7" id="KW-0325">Glycoprotein</keyword>
<evidence type="ECO:0000313" key="12">
    <source>
        <dbReference type="EMBL" id="KAK9723100.1"/>
    </source>
</evidence>
<evidence type="ECO:0000256" key="7">
    <source>
        <dbReference type="ARBA" id="ARBA00023180"/>
    </source>
</evidence>
<dbReference type="InterPro" id="IPR013783">
    <property type="entry name" value="Ig-like_fold"/>
</dbReference>
<organism evidence="12 13">
    <name type="scientific">Popillia japonica</name>
    <name type="common">Japanese beetle</name>
    <dbReference type="NCBI Taxonomy" id="7064"/>
    <lineage>
        <taxon>Eukaryota</taxon>
        <taxon>Metazoa</taxon>
        <taxon>Ecdysozoa</taxon>
        <taxon>Arthropoda</taxon>
        <taxon>Hexapoda</taxon>
        <taxon>Insecta</taxon>
        <taxon>Pterygota</taxon>
        <taxon>Neoptera</taxon>
        <taxon>Endopterygota</taxon>
        <taxon>Coleoptera</taxon>
        <taxon>Polyphaga</taxon>
        <taxon>Scarabaeiformia</taxon>
        <taxon>Scarabaeidae</taxon>
        <taxon>Rutelinae</taxon>
        <taxon>Popillia</taxon>
    </lineage>
</organism>
<evidence type="ECO:0000256" key="5">
    <source>
        <dbReference type="ARBA" id="ARBA00023136"/>
    </source>
</evidence>
<evidence type="ECO:0000256" key="8">
    <source>
        <dbReference type="ARBA" id="ARBA00023319"/>
    </source>
</evidence>
<keyword evidence="2" id="KW-1003">Cell membrane</keyword>
<dbReference type="Pfam" id="PF13927">
    <property type="entry name" value="Ig_3"/>
    <property type="match status" value="1"/>
</dbReference>
<keyword evidence="3" id="KW-0732">Signal</keyword>
<keyword evidence="10" id="KW-1133">Transmembrane helix</keyword>
<dbReference type="PANTHER" id="PTHR12231:SF87">
    <property type="entry name" value="DPR-INTERACTING PROTEIN BETA, ISOFORM C"/>
    <property type="match status" value="1"/>
</dbReference>
<dbReference type="SMART" id="SM00408">
    <property type="entry name" value="IGc2"/>
    <property type="match status" value="3"/>
</dbReference>
<dbReference type="InterPro" id="IPR013098">
    <property type="entry name" value="Ig_I-set"/>
</dbReference>
<accession>A0AAW1KRV7</accession>
<reference evidence="12 13" key="1">
    <citation type="journal article" date="2024" name="BMC Genomics">
        <title>De novo assembly and annotation of Popillia japonica's genome with initial clues to its potential as an invasive pest.</title>
        <authorList>
            <person name="Cucini C."/>
            <person name="Boschi S."/>
            <person name="Funari R."/>
            <person name="Cardaioli E."/>
            <person name="Iannotti N."/>
            <person name="Marturano G."/>
            <person name="Paoli F."/>
            <person name="Bruttini M."/>
            <person name="Carapelli A."/>
            <person name="Frati F."/>
            <person name="Nardi F."/>
        </authorList>
    </citation>
    <scope>NUCLEOTIDE SEQUENCE [LARGE SCALE GENOMIC DNA]</scope>
    <source>
        <strain evidence="12">DMR45628</strain>
    </source>
</reference>
<evidence type="ECO:0000256" key="1">
    <source>
        <dbReference type="ARBA" id="ARBA00004236"/>
    </source>
</evidence>
<keyword evidence="5 10" id="KW-0472">Membrane</keyword>
<comment type="caution">
    <text evidence="12">The sequence shown here is derived from an EMBL/GenBank/DDBJ whole genome shotgun (WGS) entry which is preliminary data.</text>
</comment>
<keyword evidence="10" id="KW-0812">Transmembrane</keyword>
<feature type="compositionally biased region" description="Low complexity" evidence="9">
    <location>
        <begin position="393"/>
        <end position="403"/>
    </location>
</feature>
<dbReference type="InterPro" id="IPR003599">
    <property type="entry name" value="Ig_sub"/>
</dbReference>